<gene>
    <name evidence="4" type="ordered locus">Sulku_1034</name>
</gene>
<dbReference type="InterPro" id="IPR023614">
    <property type="entry name" value="Porin_dom_sf"/>
</dbReference>
<keyword evidence="3" id="KW-0732">Signal</keyword>
<dbReference type="Proteomes" id="UP000008721">
    <property type="component" value="Chromosome"/>
</dbReference>
<keyword evidence="5" id="KW-1185">Reference proteome</keyword>
<evidence type="ECO:0000256" key="2">
    <source>
        <dbReference type="ARBA" id="ARBA00022448"/>
    </source>
</evidence>
<dbReference type="TCDB" id="1.B.25.1.30">
    <property type="family name" value="the outer membrane porin (opr) family"/>
</dbReference>
<keyword evidence="2" id="KW-0813">Transport</keyword>
<evidence type="ECO:0000256" key="3">
    <source>
        <dbReference type="ARBA" id="ARBA00022729"/>
    </source>
</evidence>
<comment type="similarity">
    <text evidence="1">Belongs to the outer membrane porin (Opr) (TC 1.B.25) family.</text>
</comment>
<dbReference type="RefSeq" id="WP_013459894.1">
    <property type="nucleotide sequence ID" value="NC_014762.1"/>
</dbReference>
<dbReference type="STRING" id="709032.Sulku_1034"/>
<dbReference type="AlphaFoldDB" id="E4U327"/>
<evidence type="ECO:0000256" key="1">
    <source>
        <dbReference type="ARBA" id="ARBA00009075"/>
    </source>
</evidence>
<dbReference type="HOGENOM" id="CLU_048888_0_0_7"/>
<evidence type="ECO:0000313" key="5">
    <source>
        <dbReference type="Proteomes" id="UP000008721"/>
    </source>
</evidence>
<reference evidence="4 5" key="1">
    <citation type="journal article" date="2012" name="Stand. Genomic Sci.">
        <title>Complete genome sequence of the sulfur compounds oxidizing chemolithoautotroph Sulfuricurvum kujiense type strain (YK-1(T)).</title>
        <authorList>
            <person name="Han C."/>
            <person name="Kotsyurbenko O."/>
            <person name="Chertkov O."/>
            <person name="Held B."/>
            <person name="Lapidus A."/>
            <person name="Nolan M."/>
            <person name="Lucas S."/>
            <person name="Hammon N."/>
            <person name="Deshpande S."/>
            <person name="Cheng J.F."/>
            <person name="Tapia R."/>
            <person name="Goodwin L.A."/>
            <person name="Pitluck S."/>
            <person name="Liolios K."/>
            <person name="Pagani I."/>
            <person name="Ivanova N."/>
            <person name="Mavromatis K."/>
            <person name="Mikhailova N."/>
            <person name="Pati A."/>
            <person name="Chen A."/>
            <person name="Palaniappan K."/>
            <person name="Land M."/>
            <person name="Hauser L."/>
            <person name="Chang Y.J."/>
            <person name="Jeffries C.D."/>
            <person name="Brambilla E.M."/>
            <person name="Rohde M."/>
            <person name="Spring S."/>
            <person name="Sikorski J."/>
            <person name="Goker M."/>
            <person name="Woyke T."/>
            <person name="Bristow J."/>
            <person name="Eisen J.A."/>
            <person name="Markowitz V."/>
            <person name="Hugenholtz P."/>
            <person name="Kyrpides N.C."/>
            <person name="Klenk H.P."/>
            <person name="Detter J.C."/>
        </authorList>
    </citation>
    <scope>NUCLEOTIDE SEQUENCE [LARGE SCALE GENOMIC DNA]</scope>
    <source>
        <strain evidence="5">ATCC BAA-921 / DSM 16994 / JCM 11577 / YK-1</strain>
    </source>
</reference>
<accession>E4U327</accession>
<dbReference type="Gene3D" id="2.40.160.10">
    <property type="entry name" value="Porin"/>
    <property type="match status" value="1"/>
</dbReference>
<dbReference type="OrthoDB" id="9125at2"/>
<proteinExistence type="inferred from homology"/>
<dbReference type="EMBL" id="CP002355">
    <property type="protein sequence ID" value="ADR33697.1"/>
    <property type="molecule type" value="Genomic_DNA"/>
</dbReference>
<dbReference type="eggNOG" id="COG4773">
    <property type="taxonomic scope" value="Bacteria"/>
</dbReference>
<name>E4U327_SULKY</name>
<dbReference type="InterPro" id="IPR005318">
    <property type="entry name" value="OM_porin_bac"/>
</dbReference>
<organism evidence="4 5">
    <name type="scientific">Sulfuricurvum kujiense (strain ATCC BAA-921 / DSM 16994 / JCM 11577 / YK-1)</name>
    <dbReference type="NCBI Taxonomy" id="709032"/>
    <lineage>
        <taxon>Bacteria</taxon>
        <taxon>Pseudomonadati</taxon>
        <taxon>Campylobacterota</taxon>
        <taxon>Epsilonproteobacteria</taxon>
        <taxon>Campylobacterales</taxon>
        <taxon>Sulfurimonadaceae</taxon>
        <taxon>Sulfuricurvum</taxon>
    </lineage>
</organism>
<dbReference type="GO" id="GO:0016020">
    <property type="term" value="C:membrane"/>
    <property type="evidence" value="ECO:0007669"/>
    <property type="project" value="InterPro"/>
</dbReference>
<evidence type="ECO:0000313" key="4">
    <source>
        <dbReference type="EMBL" id="ADR33697.1"/>
    </source>
</evidence>
<dbReference type="SUPFAM" id="SSF56935">
    <property type="entry name" value="Porins"/>
    <property type="match status" value="1"/>
</dbReference>
<dbReference type="Pfam" id="PF03573">
    <property type="entry name" value="OprD"/>
    <property type="match status" value="1"/>
</dbReference>
<sequence>MALGTSAFAIDNAKVNGGIKFIYQTADWELTSAEKASGLYETGLFKQGNINNPISGASYGGAASGGLSFSVGGTADLTQGVSAGAEVQGFTTLGLENNLVIGSMQGSRLDVDDAASMAQLWMATTLGKTTVKAGRMELDTPLAFTEKWNLIKNTFDAAVVLNNDLPNTTLVAAWVGKHNGDTTGAGYVAHLNTYTTFGVSGAYAFGAINKSIPNTTAQAWYYNVCDVADAYWLQADAKLVGMIDVGAQYANLDPKASGPKDSSIWAVKASADVAGFNVYAAYSDADEDGTASFANVSTNDKTKIYTGDGSIYMDGIVTRPGTEAFKIGASTKMVPGVSLAASYCDASDVSVQNHDISAWDVSASGKIGALGLTAIYTQVNNDTDGTSQVYAGRDNDTLRLIATLAF</sequence>
<protein>
    <submittedName>
        <fullName evidence="4">Outer membrane porin</fullName>
    </submittedName>
</protein>
<dbReference type="KEGG" id="sku:Sulku_1034"/>